<name>A0AA88XTX7_PINIB</name>
<evidence type="ECO:0000256" key="4">
    <source>
        <dbReference type="SAM" id="MobiDB-lite"/>
    </source>
</evidence>
<dbReference type="InterPro" id="IPR045266">
    <property type="entry name" value="DOH_DOMON"/>
</dbReference>
<evidence type="ECO:0000256" key="2">
    <source>
        <dbReference type="ARBA" id="ARBA00023157"/>
    </source>
</evidence>
<comment type="caution">
    <text evidence="6">The sequence shown here is derived from an EMBL/GenBank/DDBJ whole genome shotgun (WGS) entry which is preliminary data.</text>
</comment>
<dbReference type="InterPro" id="IPR024548">
    <property type="entry name" value="Cu2_monoox_C"/>
</dbReference>
<dbReference type="SUPFAM" id="SSF49344">
    <property type="entry name" value="CBD9-like"/>
    <property type="match status" value="1"/>
</dbReference>
<feature type="compositionally biased region" description="Low complexity" evidence="4">
    <location>
        <begin position="438"/>
        <end position="452"/>
    </location>
</feature>
<dbReference type="InterPro" id="IPR014784">
    <property type="entry name" value="Cu2_ascorb_mOase-like_C"/>
</dbReference>
<keyword evidence="3" id="KW-0325">Glycoprotein</keyword>
<dbReference type="GO" id="GO:0042420">
    <property type="term" value="P:dopamine catabolic process"/>
    <property type="evidence" value="ECO:0007669"/>
    <property type="project" value="TreeGrafter"/>
</dbReference>
<feature type="domain" description="DOMON" evidence="5">
    <location>
        <begin position="1"/>
        <end position="79"/>
    </location>
</feature>
<dbReference type="GO" id="GO:0005507">
    <property type="term" value="F:copper ion binding"/>
    <property type="evidence" value="ECO:0007669"/>
    <property type="project" value="InterPro"/>
</dbReference>
<dbReference type="GO" id="GO:0030667">
    <property type="term" value="C:secretory granule membrane"/>
    <property type="evidence" value="ECO:0007669"/>
    <property type="project" value="TreeGrafter"/>
</dbReference>
<dbReference type="InterPro" id="IPR005018">
    <property type="entry name" value="DOMON_domain"/>
</dbReference>
<comment type="similarity">
    <text evidence="1">Belongs to the copper type II ascorbate-dependent monooxygenase family.</text>
</comment>
<dbReference type="GO" id="GO:0006589">
    <property type="term" value="P:octopamine biosynthetic process"/>
    <property type="evidence" value="ECO:0007669"/>
    <property type="project" value="TreeGrafter"/>
</dbReference>
<evidence type="ECO:0000313" key="6">
    <source>
        <dbReference type="EMBL" id="KAK3088637.1"/>
    </source>
</evidence>
<evidence type="ECO:0000256" key="3">
    <source>
        <dbReference type="ARBA" id="ARBA00023180"/>
    </source>
</evidence>
<dbReference type="InterPro" id="IPR036939">
    <property type="entry name" value="Cu2_ascorb_mOase_N_sf"/>
</dbReference>
<dbReference type="SMART" id="SM00664">
    <property type="entry name" value="DoH"/>
    <property type="match status" value="2"/>
</dbReference>
<dbReference type="InterPro" id="IPR008977">
    <property type="entry name" value="PHM/PNGase_F_dom_sf"/>
</dbReference>
<dbReference type="Pfam" id="PF01082">
    <property type="entry name" value="Cu2_monooxygen"/>
    <property type="match status" value="2"/>
</dbReference>
<evidence type="ECO:0000313" key="7">
    <source>
        <dbReference type="Proteomes" id="UP001186944"/>
    </source>
</evidence>
<dbReference type="Pfam" id="PF03351">
    <property type="entry name" value="DOMON"/>
    <property type="match status" value="2"/>
</dbReference>
<keyword evidence="2" id="KW-1015">Disulfide bond</keyword>
<dbReference type="InterPro" id="IPR000323">
    <property type="entry name" value="Cu2_ascorb_mOase_N"/>
</dbReference>
<proteinExistence type="inferred from homology"/>
<dbReference type="GO" id="GO:0042421">
    <property type="term" value="P:norepinephrine biosynthetic process"/>
    <property type="evidence" value="ECO:0007669"/>
    <property type="project" value="TreeGrafter"/>
</dbReference>
<dbReference type="Gene3D" id="2.60.120.230">
    <property type="match status" value="1"/>
</dbReference>
<evidence type="ECO:0000256" key="1">
    <source>
        <dbReference type="ARBA" id="ARBA00010676"/>
    </source>
</evidence>
<dbReference type="CDD" id="cd09631">
    <property type="entry name" value="DOMON_DOH"/>
    <property type="match status" value="2"/>
</dbReference>
<dbReference type="GO" id="GO:0004500">
    <property type="term" value="F:dopamine beta-monooxygenase activity"/>
    <property type="evidence" value="ECO:0007669"/>
    <property type="project" value="InterPro"/>
</dbReference>
<dbReference type="EMBL" id="VSWD01000011">
    <property type="protein sequence ID" value="KAK3088637.1"/>
    <property type="molecule type" value="Genomic_DNA"/>
</dbReference>
<dbReference type="Proteomes" id="UP001186944">
    <property type="component" value="Unassembled WGS sequence"/>
</dbReference>
<evidence type="ECO:0000259" key="5">
    <source>
        <dbReference type="PROSITE" id="PS50836"/>
    </source>
</evidence>
<sequence length="804" mass="92704">MFPADVVIGWVKDGKAYLSDRHTHGHFEPHEDDSQDWILLHGEENDFGTVMKITRKLDTCDEDDFIITDSTVKGIYAYHADDPVDGHPLYHGGEKRGAKNLMLMNKMKNPELPEDVQTIDFLNHQFAPVIQEGHYSIVHHILVYKCPAVEPKYEGTTYECYEVHNRDLSPCRQVFLGWEVGGGEFYFPENVGMPIGEEDDASMFIMETHYNNPQKRMDYVDNSGIRIWYTPTLRQHDSGLLMAGVSVSPNQIIPPHMDHFLSSGFCTEDCLKKGLNEFGEKGVTVFAIWQHGHLLARRITTRLIRDGVEQPPLADDKNFDFNYQDYRHLHDYRTLKSGGISTRQEMCISFIFYYPRMLLDSCETYPNYQTWDTKGEDKAVYADKVDWTQKHNRDVFLQKLNESSFTEYCHGERLSPKWQTNQVGTLLQPKVKYEESPSKCSIPTTSSPTTHQPHPPTVDSGASHRVHPIPTENYAFHEILDNNGEFHLYWNVNKTHIAFETHVKTWGYVAFGFSTNGKMFPADDRHTTGHFAPIKDKSQDWTLLHGEENNFGTLLKMVRKLDTCDEDDFVITDSTMKGIYAYSSEDPENEEYPPYHGSVHRGAKNLMLLNKMKNPDMPSDVQTIDFLNHQFYFPENVGMPIGEPDDPSMFVMETHYNNPEKRMDYVDNSGIRIWYTPTLREHDSGLLMAGVSVSPNQIIPPYMDHILSSGFCTENCLNKGGISTRQEMCISFIFYYPRMLLDSCETFPNYQTWDTNGEDKALYADQLDWTQKHNRDLFLQKLNESTFTEICHGERLSPKVTSIL</sequence>
<dbReference type="Pfam" id="PF03712">
    <property type="entry name" value="Cu2_monoox_C"/>
    <property type="match status" value="1"/>
</dbReference>
<dbReference type="SUPFAM" id="SSF49742">
    <property type="entry name" value="PHM/PNGase F"/>
    <property type="match status" value="3"/>
</dbReference>
<gene>
    <name evidence="6" type="ORF">FSP39_021673</name>
</gene>
<dbReference type="InterPro" id="IPR000945">
    <property type="entry name" value="DBH-like"/>
</dbReference>
<dbReference type="PANTHER" id="PTHR10157">
    <property type="entry name" value="DOPAMINE BETA HYDROXYLASE RELATED"/>
    <property type="match status" value="1"/>
</dbReference>
<organism evidence="6 7">
    <name type="scientific">Pinctada imbricata</name>
    <name type="common">Atlantic pearl-oyster</name>
    <name type="synonym">Pinctada martensii</name>
    <dbReference type="NCBI Taxonomy" id="66713"/>
    <lineage>
        <taxon>Eukaryota</taxon>
        <taxon>Metazoa</taxon>
        <taxon>Spiralia</taxon>
        <taxon>Lophotrochozoa</taxon>
        <taxon>Mollusca</taxon>
        <taxon>Bivalvia</taxon>
        <taxon>Autobranchia</taxon>
        <taxon>Pteriomorphia</taxon>
        <taxon>Pterioida</taxon>
        <taxon>Pterioidea</taxon>
        <taxon>Pteriidae</taxon>
        <taxon>Pinctada</taxon>
    </lineage>
</organism>
<keyword evidence="7" id="KW-1185">Reference proteome</keyword>
<dbReference type="GO" id="GO:0005615">
    <property type="term" value="C:extracellular space"/>
    <property type="evidence" value="ECO:0007669"/>
    <property type="project" value="TreeGrafter"/>
</dbReference>
<accession>A0AA88XTX7</accession>
<protein>
    <recommendedName>
        <fullName evidence="5">DOMON domain-containing protein</fullName>
    </recommendedName>
</protein>
<feature type="region of interest" description="Disordered" evidence="4">
    <location>
        <begin position="434"/>
        <end position="463"/>
    </location>
</feature>
<dbReference type="AlphaFoldDB" id="A0AA88XTX7"/>
<dbReference type="PROSITE" id="PS50836">
    <property type="entry name" value="DOMON"/>
    <property type="match status" value="1"/>
</dbReference>
<reference evidence="6" key="1">
    <citation type="submission" date="2019-08" db="EMBL/GenBank/DDBJ databases">
        <title>The improved chromosome-level genome for the pearl oyster Pinctada fucata martensii using PacBio sequencing and Hi-C.</title>
        <authorList>
            <person name="Zheng Z."/>
        </authorList>
    </citation>
    <scope>NUCLEOTIDE SEQUENCE</scope>
    <source>
        <strain evidence="6">ZZ-2019</strain>
        <tissue evidence="6">Adductor muscle</tissue>
    </source>
</reference>
<dbReference type="PANTHER" id="PTHR10157:SF23">
    <property type="entry name" value="MOXD1 HOMOLOG 1"/>
    <property type="match status" value="1"/>
</dbReference>
<dbReference type="Gene3D" id="2.60.120.310">
    <property type="entry name" value="Copper type II, ascorbate-dependent monooxygenase, N-terminal domain"/>
    <property type="match status" value="2"/>
</dbReference>